<dbReference type="EMBL" id="JPKY01000136">
    <property type="protein sequence ID" value="KFH41287.1"/>
    <property type="molecule type" value="Genomic_DNA"/>
</dbReference>
<evidence type="ECO:0000313" key="8">
    <source>
        <dbReference type="EMBL" id="KFH41287.1"/>
    </source>
</evidence>
<evidence type="ECO:0000256" key="4">
    <source>
        <dbReference type="ARBA" id="ARBA00022833"/>
    </source>
</evidence>
<keyword evidence="3 5" id="KW-0479">Metal-binding</keyword>
<keyword evidence="8" id="KW-0808">Transferase</keyword>
<feature type="binding site" evidence="5">
    <location>
        <position position="362"/>
    </location>
    <ligand>
        <name>Zn(2+)</name>
        <dbReference type="ChEBI" id="CHEBI:29105"/>
    </ligand>
</feature>
<evidence type="ECO:0000256" key="6">
    <source>
        <dbReference type="SAM" id="MobiDB-lite"/>
    </source>
</evidence>
<feature type="domain" description="tRNA-guanine(15) transglycosylase-like" evidence="7">
    <location>
        <begin position="34"/>
        <end position="417"/>
    </location>
</feature>
<feature type="binding site" evidence="5">
    <location>
        <position position="359"/>
    </location>
    <ligand>
        <name>Zn(2+)</name>
        <dbReference type="ChEBI" id="CHEBI:29105"/>
    </ligand>
</feature>
<evidence type="ECO:0000256" key="3">
    <source>
        <dbReference type="ARBA" id="ARBA00022723"/>
    </source>
</evidence>
<dbReference type="GO" id="GO:0046872">
    <property type="term" value="F:metal ion binding"/>
    <property type="evidence" value="ECO:0007669"/>
    <property type="project" value="UniProtKB-KW"/>
</dbReference>
<dbReference type="SUPFAM" id="SSF51713">
    <property type="entry name" value="tRNA-guanine transglycosylase"/>
    <property type="match status" value="1"/>
</dbReference>
<keyword evidence="4 5" id="KW-0862">Zinc</keyword>
<evidence type="ECO:0000256" key="2">
    <source>
        <dbReference type="ARBA" id="ARBA00022694"/>
    </source>
</evidence>
<dbReference type="InterPro" id="IPR036511">
    <property type="entry name" value="TGT-like_sf"/>
</dbReference>
<dbReference type="HAMAP" id="MF_03043">
    <property type="entry name" value="QTRT2"/>
    <property type="match status" value="1"/>
</dbReference>
<evidence type="ECO:0000256" key="1">
    <source>
        <dbReference type="ARBA" id="ARBA00022490"/>
    </source>
</evidence>
<dbReference type="NCBIfam" id="TIGR00449">
    <property type="entry name" value="tgt_general"/>
    <property type="match status" value="1"/>
</dbReference>
<keyword evidence="9" id="KW-1185">Reference proteome</keyword>
<feature type="binding site" evidence="5">
    <location>
        <position position="357"/>
    </location>
    <ligand>
        <name>Zn(2+)</name>
        <dbReference type="ChEBI" id="CHEBI:29105"/>
    </ligand>
</feature>
<dbReference type="PANTHER" id="PTHR46064">
    <property type="entry name" value="QUEUINE TRNA-RIBOSYLTRANSFERASE ACCESSORY SUBUNIT 2"/>
    <property type="match status" value="1"/>
</dbReference>
<name>A0A086SW05_HAPC1</name>
<keyword evidence="1 5" id="KW-0963">Cytoplasm</keyword>
<comment type="similarity">
    <text evidence="5">Belongs to the queuine tRNA-ribosyltransferase family. QTRT2 subfamily.</text>
</comment>
<comment type="cofactor">
    <cofactor evidence="5">
        <name>Zn(2+)</name>
        <dbReference type="ChEBI" id="CHEBI:29105"/>
    </cofactor>
    <text evidence="5">Binds 1 zinc ion per subunit.</text>
</comment>
<organism evidence="8 9">
    <name type="scientific">Hapsidospora chrysogenum (strain ATCC 11550 / CBS 779.69 / DSM 880 / IAM 14645 / JCM 23072 / IMI 49137)</name>
    <name type="common">Acremonium chrysogenum</name>
    <dbReference type="NCBI Taxonomy" id="857340"/>
    <lineage>
        <taxon>Eukaryota</taxon>
        <taxon>Fungi</taxon>
        <taxon>Dikarya</taxon>
        <taxon>Ascomycota</taxon>
        <taxon>Pezizomycotina</taxon>
        <taxon>Sordariomycetes</taxon>
        <taxon>Hypocreomycetidae</taxon>
        <taxon>Hypocreales</taxon>
        <taxon>Bionectriaceae</taxon>
        <taxon>Hapsidospora</taxon>
    </lineage>
</organism>
<evidence type="ECO:0000256" key="5">
    <source>
        <dbReference type="HAMAP-Rule" id="MF_03043"/>
    </source>
</evidence>
<evidence type="ECO:0000259" key="7">
    <source>
        <dbReference type="Pfam" id="PF01702"/>
    </source>
</evidence>
<dbReference type="Gene3D" id="3.20.20.105">
    <property type="entry name" value="Queuine tRNA-ribosyltransferase-like"/>
    <property type="match status" value="1"/>
</dbReference>
<evidence type="ECO:0000313" key="9">
    <source>
        <dbReference type="Proteomes" id="UP000029964"/>
    </source>
</evidence>
<dbReference type="GO" id="GO:0006400">
    <property type="term" value="P:tRNA modification"/>
    <property type="evidence" value="ECO:0007669"/>
    <property type="project" value="InterPro"/>
</dbReference>
<sequence>MSHPEQDEATSDMDMGAPQKLLFKVLSAVGDGCAARLGKLALPGRRAIDTPNFTAVTSRGVIPHLTPDIVSKYTFLTSAYMALEDFIEKKDPPILKTPPPKNHSSSRTLHNFTAFPSDIPTIVAARRLPPVVAPTGSTAKGIPIFTSRGFDTLGVARYASAVEILRPDIVIPLADLLQADNIPVSKRQLRMAERTEDWVDEFLGLMDAETRTRSPSMSVFAPVLAVEYPIQWAYLKHLEEDLMDQLAGLAVYDINILPELTNYKSFGPLPKMSLDLPKSPHDILRQISLGVDLIMAPFVNNASDAGVALTFTLPAPPETETLSSTATTPAADGAQPLGIDLGSAEHKTSLAPLQDGCTCHACQQHHRAYIHHLLNAKEMLGWNLLQVHNHHVLAGFFESIRAALTRGGSEEVETARLRFAAAYEEEMPAGTGERPRARGYHFKSGAAQEKYNSAGWKDLEGGEEQQQQQQQQQQAEGQ</sequence>
<dbReference type="Pfam" id="PF01702">
    <property type="entry name" value="TGT"/>
    <property type="match status" value="1"/>
</dbReference>
<dbReference type="Proteomes" id="UP000029964">
    <property type="component" value="Unassembled WGS sequence"/>
</dbReference>
<dbReference type="GO" id="GO:0008479">
    <property type="term" value="F:tRNA-guanosine(34) queuine transglycosylase activity"/>
    <property type="evidence" value="ECO:0007669"/>
    <property type="project" value="UniProtKB-UniRule"/>
</dbReference>
<feature type="compositionally biased region" description="Low complexity" evidence="6">
    <location>
        <begin position="464"/>
        <end position="478"/>
    </location>
</feature>
<dbReference type="HOGENOM" id="CLU_037350_1_0_1"/>
<dbReference type="InterPro" id="IPR002616">
    <property type="entry name" value="tRNA_ribo_trans-like"/>
</dbReference>
<dbReference type="InterPro" id="IPR028592">
    <property type="entry name" value="QTRTD1"/>
</dbReference>
<dbReference type="GO" id="GO:0005737">
    <property type="term" value="C:cytoplasm"/>
    <property type="evidence" value="ECO:0007669"/>
    <property type="project" value="UniProtKB-SubCell"/>
</dbReference>
<comment type="subcellular location">
    <subcellularLocation>
        <location evidence="5">Cytoplasm</location>
    </subcellularLocation>
</comment>
<accession>A0A086SW05</accession>
<comment type="function">
    <text evidence="5">Non-catalytic subunit of the queuine tRNA-ribosyltransferase (TGT) that catalyzes the base-exchange of a guanine (G) residue with queuine (Q) at position 34 (anticodon wobble position) in tRNAs with GU(N) anticodons (tRNA-Asp, -Asn, -His and -Tyr), resulting in the hypermodified nucleoside queuosine (7-(((4,5-cis-dihydroxy-2-cyclopenten-1-yl)amino)methyl)-7-deazaguanosine).</text>
</comment>
<protein>
    <recommendedName>
        <fullName evidence="5">Queuine tRNA-ribosyltransferase accessory subunit 2</fullName>
    </recommendedName>
    <alternativeName>
        <fullName evidence="5">Queuine tRNA-ribosyltransferase domain-containing protein 1</fullName>
    </alternativeName>
</protein>
<dbReference type="InterPro" id="IPR050852">
    <property type="entry name" value="Queuine_tRNA-ribosyltrfase"/>
</dbReference>
<dbReference type="PANTHER" id="PTHR46064:SF1">
    <property type="entry name" value="QUEUINE TRNA-RIBOSYLTRANSFERASE ACCESSORY SUBUNIT 2"/>
    <property type="match status" value="1"/>
</dbReference>
<feature type="binding site" evidence="5">
    <location>
        <position position="388"/>
    </location>
    <ligand>
        <name>Zn(2+)</name>
        <dbReference type="ChEBI" id="CHEBI:29105"/>
    </ligand>
</feature>
<dbReference type="STRING" id="857340.A0A086SW05"/>
<gene>
    <name evidence="8" type="ORF">ACRE_080050</name>
</gene>
<keyword evidence="2 5" id="KW-0819">tRNA processing</keyword>
<reference evidence="9" key="1">
    <citation type="journal article" date="2014" name="Genome Announc.">
        <title>Genome sequence and annotation of Acremonium chrysogenum, producer of the beta-lactam antibiotic cephalosporin C.</title>
        <authorList>
            <person name="Terfehr D."/>
            <person name="Dahlmann T.A."/>
            <person name="Specht T."/>
            <person name="Zadra I."/>
            <person name="Kuernsteiner H."/>
            <person name="Kueck U."/>
        </authorList>
    </citation>
    <scope>NUCLEOTIDE SEQUENCE [LARGE SCALE GENOMIC DNA]</scope>
    <source>
        <strain evidence="9">ATCC 11550 / CBS 779.69 / DSM 880 / IAM 14645 / JCM 23072 / IMI 49137</strain>
    </source>
</reference>
<comment type="caution">
    <text evidence="8">The sequence shown here is derived from an EMBL/GenBank/DDBJ whole genome shotgun (WGS) entry which is preliminary data.</text>
</comment>
<dbReference type="AlphaFoldDB" id="A0A086SW05"/>
<feature type="region of interest" description="Disordered" evidence="6">
    <location>
        <begin position="451"/>
        <end position="478"/>
    </location>
</feature>
<proteinExistence type="inferred from homology"/>
<comment type="subunit">
    <text evidence="5">Heterodimer of a catalytic subunit and an accessory subunit.</text>
</comment>
<dbReference type="OrthoDB" id="27601at2759"/>